<dbReference type="AlphaFoldDB" id="A0A8H4UV12"/>
<feature type="transmembrane region" description="Helical" evidence="1">
    <location>
        <begin position="79"/>
        <end position="98"/>
    </location>
</feature>
<dbReference type="Proteomes" id="UP000635477">
    <property type="component" value="Unassembled WGS sequence"/>
</dbReference>
<evidence type="ECO:0000259" key="2">
    <source>
        <dbReference type="Pfam" id="PF14342"/>
    </source>
</evidence>
<keyword evidence="4" id="KW-1185">Reference proteome</keyword>
<comment type="caution">
    <text evidence="3">The sequence shown here is derived from an EMBL/GenBank/DDBJ whole genome shotgun (WGS) entry which is preliminary data.</text>
</comment>
<reference evidence="3" key="2">
    <citation type="submission" date="2020-05" db="EMBL/GenBank/DDBJ databases">
        <authorList>
            <person name="Kim H.-S."/>
            <person name="Proctor R.H."/>
            <person name="Brown D.W."/>
        </authorList>
    </citation>
    <scope>NUCLEOTIDE SEQUENCE</scope>
    <source>
        <strain evidence="3">NRRL 22465</strain>
    </source>
</reference>
<evidence type="ECO:0000313" key="3">
    <source>
        <dbReference type="EMBL" id="KAF4984056.1"/>
    </source>
</evidence>
<dbReference type="OrthoDB" id="2128064at2759"/>
<dbReference type="EMBL" id="JABEYC010000036">
    <property type="protein sequence ID" value="KAF4984056.1"/>
    <property type="molecule type" value="Genomic_DNA"/>
</dbReference>
<evidence type="ECO:0000256" key="1">
    <source>
        <dbReference type="SAM" id="Phobius"/>
    </source>
</evidence>
<sequence length="210" mass="23141">MSRLVRPIRLCGTRPFSPSVVNPLFLRTGSSIYANLQKNWTSSQSCSKTRAFHEPAPLSTTSLAFWNSRPTWKRASVNTLRCLAGCTLGDFSAMWLLQAYYPDLGMGVIMPISMISGISTSIMLETVMLRVGRDGLSWLIAVKTAIGMSFISMLTMEAAENAVDYYLTGGTVSLNDPSFWIAAGLSMVSGFLTPLPYNYIRLRKFGKACH</sequence>
<feature type="transmembrane region" description="Helical" evidence="1">
    <location>
        <begin position="179"/>
        <end position="200"/>
    </location>
</feature>
<accession>A0A8H4UV12</accession>
<proteinExistence type="predicted"/>
<name>A0A8H4UV12_9HYPO</name>
<organism evidence="3 4">
    <name type="scientific">Fusarium zealandicum</name>
    <dbReference type="NCBI Taxonomy" id="1053134"/>
    <lineage>
        <taxon>Eukaryota</taxon>
        <taxon>Fungi</taxon>
        <taxon>Dikarya</taxon>
        <taxon>Ascomycota</taxon>
        <taxon>Pezizomycotina</taxon>
        <taxon>Sordariomycetes</taxon>
        <taxon>Hypocreomycetidae</taxon>
        <taxon>Hypocreales</taxon>
        <taxon>Nectriaceae</taxon>
        <taxon>Fusarium</taxon>
        <taxon>Fusarium staphyleae species complex</taxon>
    </lineage>
</organism>
<keyword evidence="1" id="KW-0472">Membrane</keyword>
<dbReference type="Pfam" id="PF14342">
    <property type="entry name" value="DUF4396"/>
    <property type="match status" value="1"/>
</dbReference>
<gene>
    <name evidence="3" type="ORF">FZEAL_669</name>
</gene>
<feature type="transmembrane region" description="Helical" evidence="1">
    <location>
        <begin position="104"/>
        <end position="124"/>
    </location>
</feature>
<feature type="domain" description="DUF4396" evidence="2">
    <location>
        <begin position="71"/>
        <end position="207"/>
    </location>
</feature>
<evidence type="ECO:0000313" key="4">
    <source>
        <dbReference type="Proteomes" id="UP000635477"/>
    </source>
</evidence>
<protein>
    <recommendedName>
        <fullName evidence="2">DUF4396 domain-containing protein</fullName>
    </recommendedName>
</protein>
<dbReference type="InterPro" id="IPR025509">
    <property type="entry name" value="DUF4396"/>
</dbReference>
<keyword evidence="1" id="KW-1133">Transmembrane helix</keyword>
<reference evidence="3" key="1">
    <citation type="journal article" date="2020" name="BMC Genomics">
        <title>Correction to: Identification and distribution of gene clusters required for synthesis of sphingolipid metabolism inhibitors in diverse species of the filamentous fungus Fusarium.</title>
        <authorList>
            <person name="Kim H.S."/>
            <person name="Lohmar J.M."/>
            <person name="Busman M."/>
            <person name="Brown D.W."/>
            <person name="Naumann T.A."/>
            <person name="Divon H.H."/>
            <person name="Lysoe E."/>
            <person name="Uhlig S."/>
            <person name="Proctor R.H."/>
        </authorList>
    </citation>
    <scope>NUCLEOTIDE SEQUENCE</scope>
    <source>
        <strain evidence="3">NRRL 22465</strain>
    </source>
</reference>
<keyword evidence="1" id="KW-0812">Transmembrane</keyword>
<feature type="transmembrane region" description="Helical" evidence="1">
    <location>
        <begin position="136"/>
        <end position="159"/>
    </location>
</feature>